<dbReference type="GO" id="GO:0009081">
    <property type="term" value="P:branched-chain amino acid metabolic process"/>
    <property type="evidence" value="ECO:0007669"/>
    <property type="project" value="InterPro"/>
</dbReference>
<dbReference type="AlphaFoldDB" id="A0A8X7RPH5"/>
<evidence type="ECO:0000313" key="5">
    <source>
        <dbReference type="Proteomes" id="UP000886595"/>
    </source>
</evidence>
<accession>A0A8X7RPH5</accession>
<gene>
    <name evidence="4" type="ORF">Bca52824_050059</name>
</gene>
<dbReference type="InterPro" id="IPR043131">
    <property type="entry name" value="BCAT-like_N"/>
</dbReference>
<dbReference type="InterPro" id="IPR005786">
    <property type="entry name" value="B_amino_transII"/>
</dbReference>
<dbReference type="SUPFAM" id="SSF56752">
    <property type="entry name" value="D-aminoacid aminotransferase-like PLP-dependent enzymes"/>
    <property type="match status" value="1"/>
</dbReference>
<comment type="similarity">
    <text evidence="2">Belongs to the class-IV pyridoxal-phosphate-dependent aminotransferase family.</text>
</comment>
<evidence type="ECO:0000313" key="4">
    <source>
        <dbReference type="EMBL" id="KAG2290455.1"/>
    </source>
</evidence>
<comment type="cofactor">
    <cofactor evidence="1">
        <name>pyridoxal 5'-phosphate</name>
        <dbReference type="ChEBI" id="CHEBI:597326"/>
    </cofactor>
</comment>
<dbReference type="EMBL" id="JAAMPC010000010">
    <property type="protein sequence ID" value="KAG2290455.1"/>
    <property type="molecule type" value="Genomic_DNA"/>
</dbReference>
<evidence type="ECO:0000256" key="3">
    <source>
        <dbReference type="ARBA" id="ARBA00022898"/>
    </source>
</evidence>
<name>A0A8X7RPH5_BRACI</name>
<protein>
    <submittedName>
        <fullName evidence="4">Uncharacterized protein</fullName>
    </submittedName>
</protein>
<organism evidence="4 5">
    <name type="scientific">Brassica carinata</name>
    <name type="common">Ethiopian mustard</name>
    <name type="synonym">Abyssinian cabbage</name>
    <dbReference type="NCBI Taxonomy" id="52824"/>
    <lineage>
        <taxon>Eukaryota</taxon>
        <taxon>Viridiplantae</taxon>
        <taxon>Streptophyta</taxon>
        <taxon>Embryophyta</taxon>
        <taxon>Tracheophyta</taxon>
        <taxon>Spermatophyta</taxon>
        <taxon>Magnoliopsida</taxon>
        <taxon>eudicotyledons</taxon>
        <taxon>Gunneridae</taxon>
        <taxon>Pentapetalae</taxon>
        <taxon>rosids</taxon>
        <taxon>malvids</taxon>
        <taxon>Brassicales</taxon>
        <taxon>Brassicaceae</taxon>
        <taxon>Brassiceae</taxon>
        <taxon>Brassica</taxon>
    </lineage>
</organism>
<dbReference type="Proteomes" id="UP000886595">
    <property type="component" value="Unassembled WGS sequence"/>
</dbReference>
<keyword evidence="5" id="KW-1185">Reference proteome</keyword>
<comment type="caution">
    <text evidence="4">The sequence shown here is derived from an EMBL/GenBank/DDBJ whole genome shotgun (WGS) entry which is preliminary data.</text>
</comment>
<dbReference type="InterPro" id="IPR036038">
    <property type="entry name" value="Aminotransferase-like"/>
</dbReference>
<proteinExistence type="inferred from homology"/>
<dbReference type="PANTHER" id="PTHR42825">
    <property type="entry name" value="AMINO ACID AMINOTRANSFERASE"/>
    <property type="match status" value="1"/>
</dbReference>
<evidence type="ECO:0000256" key="1">
    <source>
        <dbReference type="ARBA" id="ARBA00001933"/>
    </source>
</evidence>
<dbReference type="Gene3D" id="3.30.470.10">
    <property type="match status" value="1"/>
</dbReference>
<sequence>MAPSVQPSSSPLRTSKGDDKYANVKWEELGFSLIPTDCMYVAKSRTRREFHEGKIVPYGDISISPCSPILNYGQLTEGQRDADVLMAHLESEQIQHEKYYKTWRFKYKYEEKHYVEKNTGMDYVSYSIFDALLSIIGKDGAAEIDNKLIVWSLLSFDAAAAMAYWNYFISARGEVDGDCTMESLCCREQCVLPEFGFVGSVISLDYTAKSSQHLAPMETQGLVYHEKIRGLKGWFLCTQFIICVPAKRLLRTEMVESCREHSLNLKVDHKHHELITVGRVVSRVAKLFSVMLASYAADGVYYSFIGG</sequence>
<dbReference type="OrthoDB" id="409992at2759"/>
<dbReference type="GO" id="GO:0004084">
    <property type="term" value="F:branched-chain-amino-acid transaminase activity"/>
    <property type="evidence" value="ECO:0007669"/>
    <property type="project" value="InterPro"/>
</dbReference>
<keyword evidence="3" id="KW-0663">Pyridoxal phosphate</keyword>
<dbReference type="PANTHER" id="PTHR42825:SF11">
    <property type="entry name" value="BRANCHED-CHAIN-AMINO-ACID AMINOTRANSFERASE 6"/>
    <property type="match status" value="1"/>
</dbReference>
<evidence type="ECO:0000256" key="2">
    <source>
        <dbReference type="ARBA" id="ARBA00009320"/>
    </source>
</evidence>
<reference evidence="4 5" key="1">
    <citation type="submission" date="2020-02" db="EMBL/GenBank/DDBJ databases">
        <authorList>
            <person name="Ma Q."/>
            <person name="Huang Y."/>
            <person name="Song X."/>
            <person name="Pei D."/>
        </authorList>
    </citation>
    <scope>NUCLEOTIDE SEQUENCE [LARGE SCALE GENOMIC DNA]</scope>
    <source>
        <strain evidence="4">Sxm20200214</strain>
        <tissue evidence="4">Leaf</tissue>
    </source>
</reference>